<dbReference type="Proteomes" id="UP000006437">
    <property type="component" value="Unassembled WGS sequence"/>
</dbReference>
<dbReference type="PROSITE" id="PS50887">
    <property type="entry name" value="GGDEF"/>
    <property type="match status" value="1"/>
</dbReference>
<dbReference type="SMART" id="SM00052">
    <property type="entry name" value="EAL"/>
    <property type="match status" value="1"/>
</dbReference>
<dbReference type="InterPro" id="IPR052155">
    <property type="entry name" value="Biofilm_reg_signaling"/>
</dbReference>
<evidence type="ECO:0000259" key="2">
    <source>
        <dbReference type="PROSITE" id="PS50887"/>
    </source>
</evidence>
<proteinExistence type="predicted"/>
<dbReference type="SUPFAM" id="SSF55073">
    <property type="entry name" value="Nucleotide cyclase"/>
    <property type="match status" value="1"/>
</dbReference>
<dbReference type="CDD" id="cd01948">
    <property type="entry name" value="EAL"/>
    <property type="match status" value="1"/>
</dbReference>
<dbReference type="PANTHER" id="PTHR44757:SF2">
    <property type="entry name" value="BIOFILM ARCHITECTURE MAINTENANCE PROTEIN MBAA"/>
    <property type="match status" value="1"/>
</dbReference>
<dbReference type="SUPFAM" id="SSF141868">
    <property type="entry name" value="EAL domain-like"/>
    <property type="match status" value="1"/>
</dbReference>
<dbReference type="InterPro" id="IPR001633">
    <property type="entry name" value="EAL_dom"/>
</dbReference>
<dbReference type="InterPro" id="IPR043128">
    <property type="entry name" value="Rev_trsase/Diguanyl_cyclase"/>
</dbReference>
<comment type="caution">
    <text evidence="3">The sequence shown here is derived from an EMBL/GenBank/DDBJ whole genome shotgun (WGS) entry which is preliminary data.</text>
</comment>
<evidence type="ECO:0000259" key="1">
    <source>
        <dbReference type="PROSITE" id="PS50883"/>
    </source>
</evidence>
<dbReference type="InterPro" id="IPR000160">
    <property type="entry name" value="GGDEF_dom"/>
</dbReference>
<dbReference type="AlphaFoldDB" id="G9X304"/>
<dbReference type="Gene3D" id="3.20.20.450">
    <property type="entry name" value="EAL domain"/>
    <property type="match status" value="1"/>
</dbReference>
<evidence type="ECO:0000313" key="4">
    <source>
        <dbReference type="Proteomes" id="UP000006437"/>
    </source>
</evidence>
<dbReference type="Pfam" id="PF00990">
    <property type="entry name" value="GGDEF"/>
    <property type="match status" value="1"/>
</dbReference>
<dbReference type="Gene3D" id="3.30.70.270">
    <property type="match status" value="1"/>
</dbReference>
<dbReference type="HOGENOM" id="CLU_000445_70_50_9"/>
<evidence type="ECO:0000313" key="3">
    <source>
        <dbReference type="EMBL" id="EHL10546.1"/>
    </source>
</evidence>
<accession>G9X304</accession>
<organism evidence="3 4">
    <name type="scientific">Peptoanaerobacter stomatis</name>
    <dbReference type="NCBI Taxonomy" id="796937"/>
    <lineage>
        <taxon>Bacteria</taxon>
        <taxon>Bacillati</taxon>
        <taxon>Bacillota</taxon>
        <taxon>Clostridia</taxon>
        <taxon>Peptostreptococcales</taxon>
        <taxon>Filifactoraceae</taxon>
        <taxon>Peptoanaerobacter</taxon>
    </lineage>
</organism>
<dbReference type="EMBL" id="AFZE01000057">
    <property type="protein sequence ID" value="EHL10546.1"/>
    <property type="molecule type" value="Genomic_DNA"/>
</dbReference>
<dbReference type="Pfam" id="PF00563">
    <property type="entry name" value="EAL"/>
    <property type="match status" value="1"/>
</dbReference>
<dbReference type="InterPro" id="IPR035919">
    <property type="entry name" value="EAL_sf"/>
</dbReference>
<dbReference type="PROSITE" id="PS50883">
    <property type="entry name" value="EAL"/>
    <property type="match status" value="1"/>
</dbReference>
<dbReference type="PANTHER" id="PTHR44757">
    <property type="entry name" value="DIGUANYLATE CYCLASE DGCP"/>
    <property type="match status" value="1"/>
</dbReference>
<feature type="domain" description="GGDEF" evidence="2">
    <location>
        <begin position="1"/>
        <end position="85"/>
    </location>
</feature>
<name>G9X304_9FIRM</name>
<gene>
    <name evidence="3" type="ORF">HMPREF9629_00761</name>
</gene>
<dbReference type="RefSeq" id="WP_009524996.1">
    <property type="nucleotide sequence ID" value="NZ_JH414549.1"/>
</dbReference>
<reference evidence="3 4" key="1">
    <citation type="submission" date="2011-08" db="EMBL/GenBank/DDBJ databases">
        <title>The Genome Sequence of Eubacteriaceae bacterium ACC19a.</title>
        <authorList>
            <consortium name="The Broad Institute Genome Sequencing Platform"/>
            <person name="Earl A."/>
            <person name="Ward D."/>
            <person name="Feldgarden M."/>
            <person name="Gevers D."/>
            <person name="Sizova M."/>
            <person name="Hazen A."/>
            <person name="Epstein S."/>
            <person name="Young S.K."/>
            <person name="Zeng Q."/>
            <person name="Gargeya S."/>
            <person name="Fitzgerald M."/>
            <person name="Haas B."/>
            <person name="Abouelleil A."/>
            <person name="Alvarado L."/>
            <person name="Arachchi H.M."/>
            <person name="Berlin A."/>
            <person name="Brown A."/>
            <person name="Chapman S.B."/>
            <person name="Chen Z."/>
            <person name="Dunbar C."/>
            <person name="Freedman E."/>
            <person name="Gearin G."/>
            <person name="Gellesch M."/>
            <person name="Goldberg J."/>
            <person name="Griggs A."/>
            <person name="Gujja S."/>
            <person name="Heiman D."/>
            <person name="Howarth C."/>
            <person name="Larson L."/>
            <person name="Lui A."/>
            <person name="MacDonald P.J.P."/>
            <person name="Montmayeur A."/>
            <person name="Murphy C."/>
            <person name="Neiman D."/>
            <person name="Pearson M."/>
            <person name="Priest M."/>
            <person name="Roberts A."/>
            <person name="Saif S."/>
            <person name="Shea T."/>
            <person name="Shenoy N."/>
            <person name="Sisk P."/>
            <person name="Stolte C."/>
            <person name="Sykes S."/>
            <person name="Wortman J."/>
            <person name="Nusbaum C."/>
            <person name="Birren B."/>
        </authorList>
    </citation>
    <scope>NUCLEOTIDE SEQUENCE [LARGE SCALE GENOMIC DNA]</scope>
    <source>
        <strain evidence="3 4">ACC19a</strain>
    </source>
</reference>
<sequence>MNFLIFVKNYRSNPEYLIDKLSNKILKNLREPILLENKIINTSISIGFSIYPHAGKDIETLIKNADIAMYKAKENGKNSFAVFEKESHSNIKKEFDLTNDMISAINNNEFKLFYQPKMEYIGEKAVIVGLEALIRWFHPQKGLIFPDVFIPIAERSGYISNIFLWVLNEVCNQQKKWNRKGQDFNISINFSAQRFGQDNIYSNMSKILESTGVDPKKISIEIDEKYLAKNIETSIEMLNYMKQLGINVTIDHFGINYSSLNYLRSLPVNGMKIDMSFINGIGNNTKDEAIIVALIELCKSTDIDIIAEGVETKEQYEFLIAHDLKKMQGYYFYKPMPTEDIEKIAELEFDDFIAD</sequence>
<evidence type="ECO:0008006" key="5">
    <source>
        <dbReference type="Google" id="ProtNLM"/>
    </source>
</evidence>
<feature type="domain" description="EAL" evidence="1">
    <location>
        <begin position="94"/>
        <end position="349"/>
    </location>
</feature>
<dbReference type="BioCyc" id="EBAC796937-HMP:GMGH-763-MONOMER"/>
<dbReference type="InterPro" id="IPR029787">
    <property type="entry name" value="Nucleotide_cyclase"/>
</dbReference>
<protein>
    <recommendedName>
        <fullName evidence="5">Diguanylate cyclase (GGDEF) domain protein</fullName>
    </recommendedName>
</protein>